<sequence>MPPDPLPGEPLLPEPDDAARETLGRVVAGLREQAHEHGNRLHGVAGLLALDDVAAARRALEEQAREQHERFEAITSRVAVPELVGVLVATSVVAARRGIRVTLEDAVALDALPDGLDALAVATVLGRLVDDACAAVASLAEDRRWVRVGVAVADDAVRLVVVDGRLPDPALRRRWTTDRRRRGRGATVRVQHDVEPSATTTTALVRR</sequence>
<evidence type="ECO:0000256" key="1">
    <source>
        <dbReference type="ARBA" id="ARBA00022553"/>
    </source>
</evidence>
<evidence type="ECO:0008006" key="7">
    <source>
        <dbReference type="Google" id="ProtNLM"/>
    </source>
</evidence>
<name>A0ABU4VRX4_9ACTN</name>
<dbReference type="RefSeq" id="WP_319955798.1">
    <property type="nucleotide sequence ID" value="NZ_JAXAVX010000017.1"/>
</dbReference>
<keyword evidence="3" id="KW-0418">Kinase</keyword>
<dbReference type="InterPro" id="IPR016120">
    <property type="entry name" value="Sig_transdc_His_kin_SpoOB"/>
</dbReference>
<proteinExistence type="predicted"/>
<keyword evidence="2" id="KW-0808">Transferase</keyword>
<comment type="caution">
    <text evidence="5">The sequence shown here is derived from an EMBL/GenBank/DDBJ whole genome shotgun (WGS) entry which is preliminary data.</text>
</comment>
<dbReference type="EMBL" id="JAXAVX010000017">
    <property type="protein sequence ID" value="MDX8153648.1"/>
    <property type="molecule type" value="Genomic_DNA"/>
</dbReference>
<organism evidence="5 6">
    <name type="scientific">Patulibacter brassicae</name>
    <dbReference type="NCBI Taxonomy" id="1705717"/>
    <lineage>
        <taxon>Bacteria</taxon>
        <taxon>Bacillati</taxon>
        <taxon>Actinomycetota</taxon>
        <taxon>Thermoleophilia</taxon>
        <taxon>Solirubrobacterales</taxon>
        <taxon>Patulibacteraceae</taxon>
        <taxon>Patulibacter</taxon>
    </lineage>
</organism>
<keyword evidence="4" id="KW-0175">Coiled coil</keyword>
<protein>
    <recommendedName>
        <fullName evidence="7">Signal transduction histidine kinase subgroup 3 dimerisation and phosphoacceptor domain-containing protein</fullName>
    </recommendedName>
</protein>
<dbReference type="SUPFAM" id="SSF55890">
    <property type="entry name" value="Sporulation response regulatory protein Spo0B"/>
    <property type="match status" value="1"/>
</dbReference>
<keyword evidence="1" id="KW-0597">Phosphoprotein</keyword>
<keyword evidence="6" id="KW-1185">Reference proteome</keyword>
<accession>A0ABU4VRX4</accession>
<evidence type="ECO:0000256" key="4">
    <source>
        <dbReference type="SAM" id="Coils"/>
    </source>
</evidence>
<evidence type="ECO:0000313" key="6">
    <source>
        <dbReference type="Proteomes" id="UP001277761"/>
    </source>
</evidence>
<evidence type="ECO:0000256" key="2">
    <source>
        <dbReference type="ARBA" id="ARBA00022679"/>
    </source>
</evidence>
<reference evidence="5 6" key="1">
    <citation type="submission" date="2023-11" db="EMBL/GenBank/DDBJ databases">
        <authorList>
            <person name="Xu M."/>
            <person name="Jiang T."/>
        </authorList>
    </citation>
    <scope>NUCLEOTIDE SEQUENCE [LARGE SCALE GENOMIC DNA]</scope>
    <source>
        <strain evidence="5 6">SD</strain>
    </source>
</reference>
<feature type="coiled-coil region" evidence="4">
    <location>
        <begin position="50"/>
        <end position="77"/>
    </location>
</feature>
<evidence type="ECO:0000256" key="3">
    <source>
        <dbReference type="ARBA" id="ARBA00022777"/>
    </source>
</evidence>
<gene>
    <name evidence="5" type="ORF">SK069_18770</name>
</gene>
<evidence type="ECO:0000313" key="5">
    <source>
        <dbReference type="EMBL" id="MDX8153648.1"/>
    </source>
</evidence>
<dbReference type="Proteomes" id="UP001277761">
    <property type="component" value="Unassembled WGS sequence"/>
</dbReference>